<sequence>MDWGITGLATGIITLGKWWLGGERVFHCDYAVEWR</sequence>
<evidence type="ECO:0000313" key="1">
    <source>
        <dbReference type="EMBL" id="KRY02108.1"/>
    </source>
</evidence>
<dbReference type="EMBL" id="JYDH01006596">
    <property type="protein sequence ID" value="KRY02108.1"/>
    <property type="molecule type" value="Genomic_DNA"/>
</dbReference>
<reference evidence="1 2" key="1">
    <citation type="submission" date="2015-01" db="EMBL/GenBank/DDBJ databases">
        <title>Evolution of Trichinella species and genotypes.</title>
        <authorList>
            <person name="Korhonen P.K."/>
            <person name="Edoardo P."/>
            <person name="Giuseppe L.R."/>
            <person name="Gasser R.B."/>
        </authorList>
    </citation>
    <scope>NUCLEOTIDE SEQUENCE [LARGE SCALE GENOMIC DNA]</scope>
    <source>
        <strain evidence="1">ISS3</strain>
    </source>
</reference>
<dbReference type="AlphaFoldDB" id="A0A0V0YPQ2"/>
<protein>
    <submittedName>
        <fullName evidence="1">Uncharacterized protein</fullName>
    </submittedName>
</protein>
<gene>
    <name evidence="1" type="ORF">T01_15332</name>
</gene>
<name>A0A0V0YPQ2_TRISP</name>
<organism evidence="1 2">
    <name type="scientific">Trichinella spiralis</name>
    <name type="common">Trichina worm</name>
    <dbReference type="NCBI Taxonomy" id="6334"/>
    <lineage>
        <taxon>Eukaryota</taxon>
        <taxon>Metazoa</taxon>
        <taxon>Ecdysozoa</taxon>
        <taxon>Nematoda</taxon>
        <taxon>Enoplea</taxon>
        <taxon>Dorylaimia</taxon>
        <taxon>Trichinellida</taxon>
        <taxon>Trichinellidae</taxon>
        <taxon>Trichinella</taxon>
    </lineage>
</organism>
<evidence type="ECO:0000313" key="2">
    <source>
        <dbReference type="Proteomes" id="UP000054776"/>
    </source>
</evidence>
<dbReference type="Proteomes" id="UP000054776">
    <property type="component" value="Unassembled WGS sequence"/>
</dbReference>
<accession>A0A0V0YPQ2</accession>
<keyword evidence="2" id="KW-1185">Reference proteome</keyword>
<dbReference type="InParanoid" id="A0A0V0YPQ2"/>
<comment type="caution">
    <text evidence="1">The sequence shown here is derived from an EMBL/GenBank/DDBJ whole genome shotgun (WGS) entry which is preliminary data.</text>
</comment>
<proteinExistence type="predicted"/>